<name>A0A843SH19_9BURK</name>
<accession>A0A843SH19</accession>
<evidence type="ECO:0000313" key="2">
    <source>
        <dbReference type="Proteomes" id="UP000444318"/>
    </source>
</evidence>
<keyword evidence="2" id="KW-1185">Reference proteome</keyword>
<dbReference type="AlphaFoldDB" id="A0A843SH19"/>
<proteinExistence type="predicted"/>
<dbReference type="Proteomes" id="UP000444318">
    <property type="component" value="Unassembled WGS sequence"/>
</dbReference>
<comment type="caution">
    <text evidence="1">The sequence shown here is derived from an EMBL/GenBank/DDBJ whole genome shotgun (WGS) entry which is preliminary data.</text>
</comment>
<evidence type="ECO:0000313" key="1">
    <source>
        <dbReference type="EMBL" id="MQA21758.1"/>
    </source>
</evidence>
<organism evidence="1 2">
    <name type="scientific">Rugamonas rivuli</name>
    <dbReference type="NCBI Taxonomy" id="2743358"/>
    <lineage>
        <taxon>Bacteria</taxon>
        <taxon>Pseudomonadati</taxon>
        <taxon>Pseudomonadota</taxon>
        <taxon>Betaproteobacteria</taxon>
        <taxon>Burkholderiales</taxon>
        <taxon>Oxalobacteraceae</taxon>
        <taxon>Telluria group</taxon>
        <taxon>Rugamonas</taxon>
    </lineage>
</organism>
<gene>
    <name evidence="1" type="ORF">GEV01_19790</name>
</gene>
<protein>
    <submittedName>
        <fullName evidence="1">Uncharacterized protein</fullName>
    </submittedName>
</protein>
<dbReference type="RefSeq" id="WP_152807285.1">
    <property type="nucleotide sequence ID" value="NZ_WHUF01000005.1"/>
</dbReference>
<dbReference type="EMBL" id="WHUF01000005">
    <property type="protein sequence ID" value="MQA21758.1"/>
    <property type="molecule type" value="Genomic_DNA"/>
</dbReference>
<sequence length="100" mass="10256">MATGKLGSADLPAGGADTLLFTAGATQTFNLRFANRNAAAVRVRVAIGTGGTPAATDYVDYDVTVPANGILEDTGLVCSINEKVWARSDTANVSVRAHGM</sequence>
<reference evidence="1 2" key="1">
    <citation type="submission" date="2019-10" db="EMBL/GenBank/DDBJ databases">
        <title>Two novel species isolated from a subtropical stream in China.</title>
        <authorList>
            <person name="Lu H."/>
        </authorList>
    </citation>
    <scope>NUCLEOTIDE SEQUENCE [LARGE SCALE GENOMIC DNA]</scope>
    <source>
        <strain evidence="1 2">FT103W</strain>
    </source>
</reference>